<dbReference type="EMBL" id="ARYK01000003">
    <property type="protein sequence ID" value="KCZ92794.1"/>
    <property type="molecule type" value="Genomic_DNA"/>
</dbReference>
<dbReference type="PANTHER" id="PTHR45138:SF9">
    <property type="entry name" value="DIGUANYLATE CYCLASE DGCM-RELATED"/>
    <property type="match status" value="1"/>
</dbReference>
<evidence type="ECO:0000256" key="2">
    <source>
        <dbReference type="ARBA" id="ARBA00034247"/>
    </source>
</evidence>
<dbReference type="InterPro" id="IPR050469">
    <property type="entry name" value="Diguanylate_Cyclase"/>
</dbReference>
<dbReference type="InterPro" id="IPR000160">
    <property type="entry name" value="GGDEF_dom"/>
</dbReference>
<feature type="domain" description="GGDEF" evidence="5">
    <location>
        <begin position="139"/>
        <end position="273"/>
    </location>
</feature>
<dbReference type="Pfam" id="PF00990">
    <property type="entry name" value="GGDEF"/>
    <property type="match status" value="1"/>
</dbReference>
<dbReference type="CDD" id="cd01949">
    <property type="entry name" value="GGDEF"/>
    <property type="match status" value="1"/>
</dbReference>
<dbReference type="RefSeq" id="WP_035615675.1">
    <property type="nucleotide sequence ID" value="NZ_ARYK01000003.1"/>
</dbReference>
<dbReference type="GO" id="GO:0052621">
    <property type="term" value="F:diguanylate cyclase activity"/>
    <property type="evidence" value="ECO:0007669"/>
    <property type="project" value="UniProtKB-EC"/>
</dbReference>
<dbReference type="SUPFAM" id="SSF55073">
    <property type="entry name" value="Nucleotide cyclase"/>
    <property type="match status" value="1"/>
</dbReference>
<organism evidence="6 7">
    <name type="scientific">Hyphomonas johnsonii MHS-2</name>
    <dbReference type="NCBI Taxonomy" id="1280950"/>
    <lineage>
        <taxon>Bacteria</taxon>
        <taxon>Pseudomonadati</taxon>
        <taxon>Pseudomonadota</taxon>
        <taxon>Alphaproteobacteria</taxon>
        <taxon>Hyphomonadales</taxon>
        <taxon>Hyphomonadaceae</taxon>
        <taxon>Hyphomonas</taxon>
    </lineage>
</organism>
<dbReference type="NCBIfam" id="TIGR00254">
    <property type="entry name" value="GGDEF"/>
    <property type="match status" value="1"/>
</dbReference>
<keyword evidence="3" id="KW-0175">Coiled coil</keyword>
<accession>A0A059FQ57</accession>
<keyword evidence="7" id="KW-1185">Reference proteome</keyword>
<dbReference type="eggNOG" id="COG2199">
    <property type="taxonomic scope" value="Bacteria"/>
</dbReference>
<proteinExistence type="predicted"/>
<dbReference type="PATRIC" id="fig|1280950.3.peg.1516"/>
<comment type="caution">
    <text evidence="6">The sequence shown here is derived from an EMBL/GenBank/DDBJ whole genome shotgun (WGS) entry which is preliminary data.</text>
</comment>
<dbReference type="Proteomes" id="UP000025171">
    <property type="component" value="Unassembled WGS sequence"/>
</dbReference>
<dbReference type="PROSITE" id="PS50887">
    <property type="entry name" value="GGDEF"/>
    <property type="match status" value="1"/>
</dbReference>
<evidence type="ECO:0000259" key="5">
    <source>
        <dbReference type="PROSITE" id="PS50887"/>
    </source>
</evidence>
<keyword evidence="4" id="KW-0472">Membrane</keyword>
<feature type="coiled-coil region" evidence="3">
    <location>
        <begin position="81"/>
        <end position="111"/>
    </location>
</feature>
<dbReference type="InterPro" id="IPR043128">
    <property type="entry name" value="Rev_trsase/Diguanyl_cyclase"/>
</dbReference>
<evidence type="ECO:0000256" key="3">
    <source>
        <dbReference type="SAM" id="Coils"/>
    </source>
</evidence>
<feature type="transmembrane region" description="Helical" evidence="4">
    <location>
        <begin position="40"/>
        <end position="67"/>
    </location>
</feature>
<keyword evidence="4" id="KW-0812">Transmembrane</keyword>
<dbReference type="EC" id="2.7.7.65" evidence="1"/>
<evidence type="ECO:0000256" key="1">
    <source>
        <dbReference type="ARBA" id="ARBA00012528"/>
    </source>
</evidence>
<dbReference type="AlphaFoldDB" id="A0A059FQ57"/>
<dbReference type="PANTHER" id="PTHR45138">
    <property type="entry name" value="REGULATORY COMPONENTS OF SENSORY TRANSDUCTION SYSTEM"/>
    <property type="match status" value="1"/>
</dbReference>
<gene>
    <name evidence="6" type="ORF">HJO_07562</name>
</gene>
<dbReference type="OrthoDB" id="9812260at2"/>
<evidence type="ECO:0000313" key="7">
    <source>
        <dbReference type="Proteomes" id="UP000025171"/>
    </source>
</evidence>
<sequence length="281" mass="30198">MNPRLETRADVIRVTIGGTLLIGAIVAVGELVMASLLDTVLWKALLSGVLMSTLVAGPALLFNSVILRQNLILSRKFRSAYRMATRNAEDVLNKNQELEVAQLRLAELANSDFLTGLANRRKFERSFEEAFSTAVRGGAPFTLILFDLDNFKQINDDHGHDVGDAVLRQVAMRIRNSLGDRSGLAARLGGDEFALLVWDTFDGAEVAEFAAGLKQALAAPHSHGDITLMAPSSVSVGFYSASFATASDMFVATDNALISRKRVRGGDVAIVDTGSDLSLTG</sequence>
<comment type="catalytic activity">
    <reaction evidence="2">
        <text>2 GTP = 3',3'-c-di-GMP + 2 diphosphate</text>
        <dbReference type="Rhea" id="RHEA:24898"/>
        <dbReference type="ChEBI" id="CHEBI:33019"/>
        <dbReference type="ChEBI" id="CHEBI:37565"/>
        <dbReference type="ChEBI" id="CHEBI:58805"/>
        <dbReference type="EC" id="2.7.7.65"/>
    </reaction>
</comment>
<protein>
    <recommendedName>
        <fullName evidence="1">diguanylate cyclase</fullName>
        <ecNumber evidence="1">2.7.7.65</ecNumber>
    </recommendedName>
</protein>
<keyword evidence="4" id="KW-1133">Transmembrane helix</keyword>
<dbReference type="STRING" id="1280950.HJO_07562"/>
<name>A0A059FQ57_9PROT</name>
<feature type="transmembrane region" description="Helical" evidence="4">
    <location>
        <begin position="12"/>
        <end position="34"/>
    </location>
</feature>
<reference evidence="6 7" key="1">
    <citation type="journal article" date="2014" name="Antonie Van Leeuwenhoek">
        <title>Hyphomonas beringensis sp. nov. and Hyphomonas chukchiensis sp. nov., isolated from surface seawater of the Bering Sea and Chukchi Sea.</title>
        <authorList>
            <person name="Li C."/>
            <person name="Lai Q."/>
            <person name="Li G."/>
            <person name="Dong C."/>
            <person name="Wang J."/>
            <person name="Liao Y."/>
            <person name="Shao Z."/>
        </authorList>
    </citation>
    <scope>NUCLEOTIDE SEQUENCE [LARGE SCALE GENOMIC DNA]</scope>
    <source>
        <strain evidence="6 7">MHS-2</strain>
    </source>
</reference>
<evidence type="ECO:0000256" key="4">
    <source>
        <dbReference type="SAM" id="Phobius"/>
    </source>
</evidence>
<dbReference type="InterPro" id="IPR029787">
    <property type="entry name" value="Nucleotide_cyclase"/>
</dbReference>
<dbReference type="SMART" id="SM00267">
    <property type="entry name" value="GGDEF"/>
    <property type="match status" value="1"/>
</dbReference>
<evidence type="ECO:0000313" key="6">
    <source>
        <dbReference type="EMBL" id="KCZ92794.1"/>
    </source>
</evidence>
<dbReference type="Gene3D" id="3.30.70.270">
    <property type="match status" value="1"/>
</dbReference>